<dbReference type="InterPro" id="IPR032710">
    <property type="entry name" value="NTF2-like_dom_sf"/>
</dbReference>
<gene>
    <name evidence="2" type="ORF">ACFFGY_06140</name>
</gene>
<keyword evidence="2" id="KW-0413">Isomerase</keyword>
<evidence type="ECO:0000259" key="1">
    <source>
        <dbReference type="Pfam" id="PF12680"/>
    </source>
</evidence>
<organism evidence="2 3">
    <name type="scientific">Roseomonas elaeocarpi</name>
    <dbReference type="NCBI Taxonomy" id="907779"/>
    <lineage>
        <taxon>Bacteria</taxon>
        <taxon>Pseudomonadati</taxon>
        <taxon>Pseudomonadota</taxon>
        <taxon>Alphaproteobacteria</taxon>
        <taxon>Acetobacterales</taxon>
        <taxon>Roseomonadaceae</taxon>
        <taxon>Roseomonas</taxon>
    </lineage>
</organism>
<dbReference type="Gene3D" id="3.10.450.50">
    <property type="match status" value="1"/>
</dbReference>
<dbReference type="Pfam" id="PF12680">
    <property type="entry name" value="SnoaL_2"/>
    <property type="match status" value="1"/>
</dbReference>
<dbReference type="GO" id="GO:0016853">
    <property type="term" value="F:isomerase activity"/>
    <property type="evidence" value="ECO:0007669"/>
    <property type="project" value="UniProtKB-KW"/>
</dbReference>
<dbReference type="EMBL" id="JBHLUN010000005">
    <property type="protein sequence ID" value="MFC0407821.1"/>
    <property type="molecule type" value="Genomic_DNA"/>
</dbReference>
<dbReference type="InterPro" id="IPR011721">
    <property type="entry name" value="CHP02096"/>
</dbReference>
<feature type="domain" description="SnoaL-like" evidence="1">
    <location>
        <begin position="8"/>
        <end position="118"/>
    </location>
</feature>
<proteinExistence type="predicted"/>
<protein>
    <submittedName>
        <fullName evidence="2">Ketosteroid isomerase-related protein</fullName>
    </submittedName>
</protein>
<evidence type="ECO:0000313" key="2">
    <source>
        <dbReference type="EMBL" id="MFC0407821.1"/>
    </source>
</evidence>
<accession>A0ABV6JU28</accession>
<dbReference type="RefSeq" id="WP_377043548.1">
    <property type="nucleotide sequence ID" value="NZ_JBHLUN010000005.1"/>
</dbReference>
<sequence length="134" mass="15215">MHPTETLIRRYYSAFNLARWDEMLDCLAPDVAHDINQGGRQTGREAFRAFLLHMERCYREQLRDIVVMVDATGSRAAAEFVVEGEYLNTDEGLPPASGQRYTLPAGAFLEVRDGRITRLSMSYNLADWTRQVGG</sequence>
<dbReference type="SUPFAM" id="SSF54427">
    <property type="entry name" value="NTF2-like"/>
    <property type="match status" value="1"/>
</dbReference>
<dbReference type="InterPro" id="IPR037401">
    <property type="entry name" value="SnoaL-like"/>
</dbReference>
<dbReference type="Proteomes" id="UP001589865">
    <property type="component" value="Unassembled WGS sequence"/>
</dbReference>
<keyword evidence="3" id="KW-1185">Reference proteome</keyword>
<reference evidence="2 3" key="1">
    <citation type="submission" date="2024-09" db="EMBL/GenBank/DDBJ databases">
        <authorList>
            <person name="Sun Q."/>
            <person name="Mori K."/>
        </authorList>
    </citation>
    <scope>NUCLEOTIDE SEQUENCE [LARGE SCALE GENOMIC DNA]</scope>
    <source>
        <strain evidence="2 3">TBRC 5777</strain>
    </source>
</reference>
<comment type="caution">
    <text evidence="2">The sequence shown here is derived from an EMBL/GenBank/DDBJ whole genome shotgun (WGS) entry which is preliminary data.</text>
</comment>
<dbReference type="NCBIfam" id="TIGR02096">
    <property type="entry name" value="ketosteroid isomerase-related protein"/>
    <property type="match status" value="1"/>
</dbReference>
<evidence type="ECO:0000313" key="3">
    <source>
        <dbReference type="Proteomes" id="UP001589865"/>
    </source>
</evidence>
<name>A0ABV6JU28_9PROT</name>
<dbReference type="CDD" id="cd00531">
    <property type="entry name" value="NTF2_like"/>
    <property type="match status" value="1"/>
</dbReference>